<dbReference type="RefSeq" id="WP_203000356.1">
    <property type="nucleotide sequence ID" value="NZ_JADWYW010000925.1"/>
</dbReference>
<keyword evidence="2" id="KW-1185">Reference proteome</keyword>
<comment type="caution">
    <text evidence="1">The sequence shown here is derived from an EMBL/GenBank/DDBJ whole genome shotgun (WGS) entry which is preliminary data.</text>
</comment>
<sequence length="400" mass="44028">MQIVPLPESLTAQMRDDEFWSVVLNEPDSELLDVAFAPDLGFAVDVGDDYRIGTAIGPWSQDLEIYAPGAAEGHTIGYIDGSRPMPDTLRWEELELVCRASALRDPEIRHPGLVAALLVPYLLRDGRESLDAVSPVLDAAFRLARPRPGHGLRRETRSRLEWPRRPGITWVTRPDGHLAVKDERDPDWPPLYSYRKAEAKHFPFDVLSGLFDAARATVAAVAAAAPRTEPAVRSALDAAIRDQDASALADALRDAGYDDDAWHGNAVVLRALEAPTEPVETAWVLEVLSGAPQGSVIARWFGESPMHHLRMWELELRLVGARESRIRIRTGLNKFMYSGVLFVGPMHAGGEDEVRMPVVVGRDDLPAALAAIREVLAQHGQGVTASLWNGEEEISLSSER</sequence>
<name>A0A937RN17_9ACTN</name>
<organism evidence="1 2">
    <name type="scientific">Frankia nepalensis</name>
    <dbReference type="NCBI Taxonomy" id="1836974"/>
    <lineage>
        <taxon>Bacteria</taxon>
        <taxon>Bacillati</taxon>
        <taxon>Actinomycetota</taxon>
        <taxon>Actinomycetes</taxon>
        <taxon>Frankiales</taxon>
        <taxon>Frankiaceae</taxon>
        <taxon>Frankia</taxon>
    </lineage>
</organism>
<accession>A0A937RN17</accession>
<dbReference type="Proteomes" id="UP000604475">
    <property type="component" value="Unassembled WGS sequence"/>
</dbReference>
<protein>
    <submittedName>
        <fullName evidence="1">Uncharacterized protein</fullName>
    </submittedName>
</protein>
<evidence type="ECO:0000313" key="2">
    <source>
        <dbReference type="Proteomes" id="UP000604475"/>
    </source>
</evidence>
<proteinExistence type="predicted"/>
<evidence type="ECO:0000313" key="1">
    <source>
        <dbReference type="EMBL" id="MBL7631885.1"/>
    </source>
</evidence>
<reference evidence="1" key="1">
    <citation type="submission" date="2020-12" db="EMBL/GenBank/DDBJ databases">
        <title>Genomic characterization of non-nitrogen-fixing Frankia strains.</title>
        <authorList>
            <person name="Carlos-Shanley C."/>
            <person name="Guerra T."/>
            <person name="Hahn D."/>
        </authorList>
    </citation>
    <scope>NUCLEOTIDE SEQUENCE</scope>
    <source>
        <strain evidence="1">CN6</strain>
    </source>
</reference>
<gene>
    <name evidence="1" type="ORF">I7412_32950</name>
</gene>
<dbReference type="AlphaFoldDB" id="A0A937RN17"/>
<dbReference type="EMBL" id="JAEACQ010000288">
    <property type="protein sequence ID" value="MBL7631885.1"/>
    <property type="molecule type" value="Genomic_DNA"/>
</dbReference>